<accession>A0A1M6PQ27</accession>
<evidence type="ECO:0000256" key="1">
    <source>
        <dbReference type="SAM" id="SignalP"/>
    </source>
</evidence>
<dbReference type="GeneID" id="78176466"/>
<organism evidence="3 4">
    <name type="scientific">Anaerotignum lactatifermentans DSM 14214</name>
    <dbReference type="NCBI Taxonomy" id="1121323"/>
    <lineage>
        <taxon>Bacteria</taxon>
        <taxon>Bacillati</taxon>
        <taxon>Bacillota</taxon>
        <taxon>Clostridia</taxon>
        <taxon>Lachnospirales</taxon>
        <taxon>Anaerotignaceae</taxon>
        <taxon>Anaerotignum</taxon>
    </lineage>
</organism>
<gene>
    <name evidence="3" type="ORF">SAMN02745138_01141</name>
</gene>
<dbReference type="AlphaFoldDB" id="A0A1M6PQ27"/>
<sequence length="140" mass="15159">MKKGIAVLLALLCMVAFAGCSGDPETQFATVNEMEGVTLELKEDTLKATSGTFLLTNGTDAEISYRDAYHMEKKDADGHWKEFVGTANAQWGEETVAVPAGETVELPINWKNLCGSIGTGEFRLIIEVDGNPIAAEFTRE</sequence>
<dbReference type="InterPro" id="IPR046878">
    <property type="entry name" value="Big_14"/>
</dbReference>
<name>A0A1M6PQ27_9FIRM</name>
<protein>
    <recommendedName>
        <fullName evidence="2">Bacterial Ig-like domain-containing protein</fullName>
    </recommendedName>
</protein>
<evidence type="ECO:0000259" key="2">
    <source>
        <dbReference type="Pfam" id="PF20251"/>
    </source>
</evidence>
<feature type="signal peptide" evidence="1">
    <location>
        <begin position="1"/>
        <end position="18"/>
    </location>
</feature>
<dbReference type="Proteomes" id="UP000183975">
    <property type="component" value="Unassembled WGS sequence"/>
</dbReference>
<feature type="chain" id="PRO_5038729209" description="Bacterial Ig-like domain-containing protein" evidence="1">
    <location>
        <begin position="19"/>
        <end position="140"/>
    </location>
</feature>
<dbReference type="RefSeq" id="WP_072849990.1">
    <property type="nucleotide sequence ID" value="NZ_FRAH01000015.1"/>
</dbReference>
<evidence type="ECO:0000313" key="3">
    <source>
        <dbReference type="EMBL" id="SHK09982.1"/>
    </source>
</evidence>
<reference evidence="3 4" key="1">
    <citation type="submission" date="2016-11" db="EMBL/GenBank/DDBJ databases">
        <authorList>
            <person name="Jaros S."/>
            <person name="Januszkiewicz K."/>
            <person name="Wedrychowicz H."/>
        </authorList>
    </citation>
    <scope>NUCLEOTIDE SEQUENCE [LARGE SCALE GENOMIC DNA]</scope>
    <source>
        <strain evidence="3 4">DSM 14214</strain>
    </source>
</reference>
<dbReference type="PROSITE" id="PS51257">
    <property type="entry name" value="PROKAR_LIPOPROTEIN"/>
    <property type="match status" value="1"/>
</dbReference>
<keyword evidence="4" id="KW-1185">Reference proteome</keyword>
<dbReference type="OrthoDB" id="2065584at2"/>
<evidence type="ECO:0000313" key="4">
    <source>
        <dbReference type="Proteomes" id="UP000183975"/>
    </source>
</evidence>
<proteinExistence type="predicted"/>
<dbReference type="Pfam" id="PF20251">
    <property type="entry name" value="Big_14"/>
    <property type="match status" value="1"/>
</dbReference>
<dbReference type="EMBL" id="FRAH01000015">
    <property type="protein sequence ID" value="SHK09982.1"/>
    <property type="molecule type" value="Genomic_DNA"/>
</dbReference>
<keyword evidence="1" id="KW-0732">Signal</keyword>
<feature type="domain" description="Bacterial Ig-like" evidence="2">
    <location>
        <begin position="35"/>
        <end position="138"/>
    </location>
</feature>